<accession>A0A1I6B7V2</accession>
<dbReference type="PROSITE" id="PS50871">
    <property type="entry name" value="C1Q"/>
    <property type="match status" value="1"/>
</dbReference>
<dbReference type="GeneID" id="93711973"/>
<name>A0A1I6B7V2_9BACI</name>
<reference evidence="2 3" key="1">
    <citation type="submission" date="2016-10" db="EMBL/GenBank/DDBJ databases">
        <authorList>
            <person name="Varghese N."/>
            <person name="Submissions S."/>
        </authorList>
    </citation>
    <scope>NUCLEOTIDE SEQUENCE [LARGE SCALE GENOMIC DNA]</scope>
    <source>
        <strain evidence="2 3">DSM 13796</strain>
    </source>
</reference>
<protein>
    <submittedName>
        <fullName evidence="2">C1q domain-containing protein</fullName>
    </submittedName>
</protein>
<comment type="caution">
    <text evidence="2">The sequence shown here is derived from an EMBL/GenBank/DDBJ whole genome shotgun (WGS) entry which is preliminary data.</text>
</comment>
<feature type="domain" description="C1q" evidence="1">
    <location>
        <begin position="23"/>
        <end position="166"/>
    </location>
</feature>
<evidence type="ECO:0000313" key="2">
    <source>
        <dbReference type="EMBL" id="SFQ76969.1"/>
    </source>
</evidence>
<dbReference type="Gene3D" id="2.60.120.40">
    <property type="match status" value="1"/>
</dbReference>
<dbReference type="InterPro" id="IPR008983">
    <property type="entry name" value="Tumour_necrosis_fac-like_dom"/>
</dbReference>
<evidence type="ECO:0000259" key="1">
    <source>
        <dbReference type="PROSITE" id="PS50871"/>
    </source>
</evidence>
<dbReference type="InterPro" id="IPR001073">
    <property type="entry name" value="C1q_dom"/>
</dbReference>
<dbReference type="Pfam" id="PF00386">
    <property type="entry name" value="C1q"/>
    <property type="match status" value="1"/>
</dbReference>
<sequence>MIKISTHYPYKKSQVWYPGHKSGNVGSSAFRAINNTANQFLPANAASQVLFQNEQFDLANEYNPNTSTFIPQTDGVYSLTASVEFQPNISGEFTLEMVFLINSDVIEGRNSETFTDNIPAILTTTEILQLNAGDQVQVAMRSTVAGAIQASPNTHFAAVKVSSPTT</sequence>
<evidence type="ECO:0000313" key="3">
    <source>
        <dbReference type="Proteomes" id="UP000182762"/>
    </source>
</evidence>
<keyword evidence="3" id="KW-1185">Reference proteome</keyword>
<organism evidence="2 3">
    <name type="scientific">Priestia endophytica DSM 13796</name>
    <dbReference type="NCBI Taxonomy" id="1121089"/>
    <lineage>
        <taxon>Bacteria</taxon>
        <taxon>Bacillati</taxon>
        <taxon>Bacillota</taxon>
        <taxon>Bacilli</taxon>
        <taxon>Bacillales</taxon>
        <taxon>Bacillaceae</taxon>
        <taxon>Priestia</taxon>
    </lineage>
</organism>
<gene>
    <name evidence="2" type="ORF">SAMN02745910_03368</name>
</gene>
<proteinExistence type="predicted"/>
<dbReference type="EMBL" id="FOXX01000008">
    <property type="protein sequence ID" value="SFQ76969.1"/>
    <property type="molecule type" value="Genomic_DNA"/>
</dbReference>
<dbReference type="Proteomes" id="UP000182762">
    <property type="component" value="Unassembled WGS sequence"/>
</dbReference>
<dbReference type="RefSeq" id="WP_082802633.1">
    <property type="nucleotide sequence ID" value="NZ_FOXX01000008.1"/>
</dbReference>
<dbReference type="SUPFAM" id="SSF49842">
    <property type="entry name" value="TNF-like"/>
    <property type="match status" value="1"/>
</dbReference>